<reference evidence="5 6" key="1">
    <citation type="submission" date="2012-02" db="EMBL/GenBank/DDBJ databases">
        <title>Complete genome sequence of Phycisphaera mikurensis NBRC 102666.</title>
        <authorList>
            <person name="Ankai A."/>
            <person name="Hosoyama A."/>
            <person name="Terui Y."/>
            <person name="Sekine M."/>
            <person name="Fukai R."/>
            <person name="Kato Y."/>
            <person name="Nakamura S."/>
            <person name="Yamada-Narita S."/>
            <person name="Kawakoshi A."/>
            <person name="Fukunaga Y."/>
            <person name="Yamazaki S."/>
            <person name="Fujita N."/>
        </authorList>
    </citation>
    <scope>NUCLEOTIDE SEQUENCE [LARGE SCALE GENOMIC DNA]</scope>
    <source>
        <strain evidence="6">NBRC 102666 / KCTC 22515 / FYK2301M01</strain>
    </source>
</reference>
<dbReference type="PANTHER" id="PTHR33175">
    <property type="entry name" value="DNA-BINDING PROTEIN HU"/>
    <property type="match status" value="1"/>
</dbReference>
<evidence type="ECO:0000256" key="1">
    <source>
        <dbReference type="ARBA" id="ARBA00010529"/>
    </source>
</evidence>
<feature type="compositionally biased region" description="Gly residues" evidence="4">
    <location>
        <begin position="111"/>
        <end position="126"/>
    </location>
</feature>
<dbReference type="eggNOG" id="COG0776">
    <property type="taxonomic scope" value="Bacteria"/>
</dbReference>
<evidence type="ECO:0000256" key="2">
    <source>
        <dbReference type="ARBA" id="ARBA00023125"/>
    </source>
</evidence>
<gene>
    <name evidence="5" type="ordered locus">PSMK_24200</name>
</gene>
<evidence type="ECO:0000313" key="6">
    <source>
        <dbReference type="Proteomes" id="UP000007881"/>
    </source>
</evidence>
<dbReference type="SUPFAM" id="SSF47729">
    <property type="entry name" value="IHF-like DNA-binding proteins"/>
    <property type="match status" value="1"/>
</dbReference>
<organism evidence="5 6">
    <name type="scientific">Phycisphaera mikurensis (strain NBRC 102666 / KCTC 22515 / FYK2301M01)</name>
    <dbReference type="NCBI Taxonomy" id="1142394"/>
    <lineage>
        <taxon>Bacteria</taxon>
        <taxon>Pseudomonadati</taxon>
        <taxon>Planctomycetota</taxon>
        <taxon>Phycisphaerae</taxon>
        <taxon>Phycisphaerales</taxon>
        <taxon>Phycisphaeraceae</taxon>
        <taxon>Phycisphaera</taxon>
    </lineage>
</organism>
<keyword evidence="6" id="KW-1185">Reference proteome</keyword>
<dbReference type="InterPro" id="IPR000119">
    <property type="entry name" value="Hist_DNA-bd"/>
</dbReference>
<dbReference type="InterPro" id="IPR010992">
    <property type="entry name" value="IHF-like_DNA-bd_dom_sf"/>
</dbReference>
<dbReference type="CDD" id="cd13836">
    <property type="entry name" value="IHF_B"/>
    <property type="match status" value="1"/>
</dbReference>
<dbReference type="Proteomes" id="UP000007881">
    <property type="component" value="Chromosome"/>
</dbReference>
<evidence type="ECO:0000313" key="5">
    <source>
        <dbReference type="EMBL" id="BAM04579.1"/>
    </source>
</evidence>
<dbReference type="RefSeq" id="WP_014437792.1">
    <property type="nucleotide sequence ID" value="NC_017080.1"/>
</dbReference>
<dbReference type="GO" id="GO:0005829">
    <property type="term" value="C:cytosol"/>
    <property type="evidence" value="ECO:0007669"/>
    <property type="project" value="TreeGrafter"/>
</dbReference>
<dbReference type="GO" id="GO:0003677">
    <property type="term" value="F:DNA binding"/>
    <property type="evidence" value="ECO:0007669"/>
    <property type="project" value="UniProtKB-KW"/>
</dbReference>
<dbReference type="Gene3D" id="4.10.520.10">
    <property type="entry name" value="IHF-like DNA-binding proteins"/>
    <property type="match status" value="1"/>
</dbReference>
<evidence type="ECO:0000256" key="3">
    <source>
        <dbReference type="RuleBase" id="RU003939"/>
    </source>
</evidence>
<dbReference type="EMBL" id="AP012338">
    <property type="protein sequence ID" value="BAM04579.1"/>
    <property type="molecule type" value="Genomic_DNA"/>
</dbReference>
<dbReference type="STRING" id="1142394.PSMK_24200"/>
<comment type="similarity">
    <text evidence="1 3">Belongs to the bacterial histone-like protein family.</text>
</comment>
<dbReference type="KEGG" id="phm:PSMK_24200"/>
<name>I0IH41_PHYMF</name>
<dbReference type="HOGENOM" id="CLU_105066_2_3_0"/>
<accession>I0IH41</accession>
<protein>
    <submittedName>
        <fullName evidence="5">Putative DNA-binding protein</fullName>
    </submittedName>
</protein>
<feature type="region of interest" description="Disordered" evidence="4">
    <location>
        <begin position="92"/>
        <end position="126"/>
    </location>
</feature>
<dbReference type="Pfam" id="PF00216">
    <property type="entry name" value="Bac_DNA_binding"/>
    <property type="match status" value="1"/>
</dbReference>
<dbReference type="PANTHER" id="PTHR33175:SF2">
    <property type="entry name" value="INTEGRATION HOST FACTOR SUBUNIT ALPHA"/>
    <property type="match status" value="1"/>
</dbReference>
<sequence length="126" mass="13799">MSTVTKKELIEHIAQATNHKRVIVKQVVQEFLDQVIVELGQDNRLEFRDFGVFEVKLRQPRMAQNPKTLEPVWVPAKRSVRFKTGRQMRHVLAERDAADAPPGGGADHDGAGVGGDRSGGGSASTA</sequence>
<dbReference type="OrthoDB" id="9799835at2"/>
<evidence type="ECO:0000256" key="4">
    <source>
        <dbReference type="SAM" id="MobiDB-lite"/>
    </source>
</evidence>
<dbReference type="AlphaFoldDB" id="I0IH41"/>
<dbReference type="GO" id="GO:0030527">
    <property type="term" value="F:structural constituent of chromatin"/>
    <property type="evidence" value="ECO:0007669"/>
    <property type="project" value="InterPro"/>
</dbReference>
<keyword evidence="2 5" id="KW-0238">DNA-binding</keyword>
<dbReference type="SMART" id="SM00411">
    <property type="entry name" value="BHL"/>
    <property type="match status" value="1"/>
</dbReference>
<dbReference type="PATRIC" id="fig|1142394.8.peg.2501"/>
<proteinExistence type="inferred from homology"/>
<dbReference type="PRINTS" id="PR01727">
    <property type="entry name" value="DNABINDINGHU"/>
</dbReference>